<protein>
    <recommendedName>
        <fullName evidence="2">M23ase beta-sheet core domain-containing protein</fullName>
    </recommendedName>
</protein>
<dbReference type="EMBL" id="SZYH01000002">
    <property type="protein sequence ID" value="TKV64304.1"/>
    <property type="molecule type" value="Genomic_DNA"/>
</dbReference>
<dbReference type="PANTHER" id="PTHR21666">
    <property type="entry name" value="PEPTIDASE-RELATED"/>
    <property type="match status" value="1"/>
</dbReference>
<feature type="transmembrane region" description="Helical" evidence="1">
    <location>
        <begin position="91"/>
        <end position="114"/>
    </location>
</feature>
<dbReference type="PANTHER" id="PTHR21666:SF285">
    <property type="entry name" value="M23 FAMILY METALLOPEPTIDASE"/>
    <property type="match status" value="1"/>
</dbReference>
<dbReference type="OrthoDB" id="5489603at2"/>
<gene>
    <name evidence="3" type="ORF">FDP08_17985</name>
</gene>
<name>A0A4U6QTF3_9GAMM</name>
<dbReference type="Gene3D" id="2.70.70.10">
    <property type="entry name" value="Glucose Permease (Domain IIA)"/>
    <property type="match status" value="1"/>
</dbReference>
<comment type="caution">
    <text evidence="3">The sequence shown here is derived from an EMBL/GenBank/DDBJ whole genome shotgun (WGS) entry which is preliminary data.</text>
</comment>
<evidence type="ECO:0000313" key="3">
    <source>
        <dbReference type="EMBL" id="TKV64304.1"/>
    </source>
</evidence>
<dbReference type="InterPro" id="IPR016047">
    <property type="entry name" value="M23ase_b-sheet_dom"/>
</dbReference>
<dbReference type="GO" id="GO:0004222">
    <property type="term" value="F:metalloendopeptidase activity"/>
    <property type="evidence" value="ECO:0007669"/>
    <property type="project" value="TreeGrafter"/>
</dbReference>
<accession>A0A4U6QTF3</accession>
<feature type="transmembrane region" description="Helical" evidence="1">
    <location>
        <begin position="6"/>
        <end position="23"/>
    </location>
</feature>
<feature type="domain" description="M23ase beta-sheet core" evidence="2">
    <location>
        <begin position="186"/>
        <end position="273"/>
    </location>
</feature>
<keyword evidence="4" id="KW-1185">Reference proteome</keyword>
<dbReference type="Pfam" id="PF01551">
    <property type="entry name" value="Peptidase_M23"/>
    <property type="match status" value="1"/>
</dbReference>
<proteinExistence type="predicted"/>
<dbReference type="InterPro" id="IPR050570">
    <property type="entry name" value="Cell_wall_metabolism_enzyme"/>
</dbReference>
<dbReference type="SUPFAM" id="SSF51261">
    <property type="entry name" value="Duplicated hybrid motif"/>
    <property type="match status" value="1"/>
</dbReference>
<sequence length="312" mass="34175">MTLFLLLISHLFVPLVFIVAVGFGKAASRIHWLSYLALATVYLLLIQQAGAWIWLGGYWPWLFWAGLVGSAAWFLMRHLSALPVWPAWRPVAILSLGFNIAVLAALLVPAWSVLGAANPGAEPVELRWPLIEGQYRVGQGGNSHVMNHHYGIDAQHHAIDVVRTVRFGLRTHEMVPDVLEDYGIWNAPVAAPCSGEVTNVGTGLPDQTPPRNDRDNPAGNFVAIHCGKVTVVLAHLRQGSVSLRQGDKVMSGDLIGRVGNSGNSSEPHLHVHAVQGRVSDHDNLMWEAGGRPMSFDGRYLVRNDVVGKRIDR</sequence>
<reference evidence="3 4" key="1">
    <citation type="submission" date="2019-05" db="EMBL/GenBank/DDBJ databases">
        <title>Marinobacter panjinensis sp. nov., a moderately halophilic bacterium isolated from sea tidal flat environment.</title>
        <authorList>
            <person name="Yang W."/>
            <person name="An M."/>
            <person name="He W."/>
            <person name="Luo X."/>
            <person name="Zhu L."/>
            <person name="Chen G."/>
            <person name="Zhang Y."/>
            <person name="Wang Y."/>
        </authorList>
    </citation>
    <scope>NUCLEOTIDE SEQUENCE [LARGE SCALE GENOMIC DNA]</scope>
    <source>
        <strain evidence="3 4">PJ-16</strain>
    </source>
</reference>
<keyword evidence="1" id="KW-0472">Membrane</keyword>
<evidence type="ECO:0000256" key="1">
    <source>
        <dbReference type="SAM" id="Phobius"/>
    </source>
</evidence>
<keyword evidence="1" id="KW-1133">Transmembrane helix</keyword>
<dbReference type="InterPro" id="IPR011055">
    <property type="entry name" value="Dup_hybrid_motif"/>
</dbReference>
<dbReference type="AlphaFoldDB" id="A0A4U6QTF3"/>
<evidence type="ECO:0000259" key="2">
    <source>
        <dbReference type="Pfam" id="PF01551"/>
    </source>
</evidence>
<feature type="transmembrane region" description="Helical" evidence="1">
    <location>
        <begin position="35"/>
        <end position="55"/>
    </location>
</feature>
<evidence type="ECO:0000313" key="4">
    <source>
        <dbReference type="Proteomes" id="UP000308488"/>
    </source>
</evidence>
<dbReference type="RefSeq" id="WP_137437666.1">
    <property type="nucleotide sequence ID" value="NZ_JANRHC010000003.1"/>
</dbReference>
<dbReference type="CDD" id="cd12797">
    <property type="entry name" value="M23_peptidase"/>
    <property type="match status" value="1"/>
</dbReference>
<organism evidence="3 4">
    <name type="scientific">Marinobacter panjinensis</name>
    <dbReference type="NCBI Taxonomy" id="2576384"/>
    <lineage>
        <taxon>Bacteria</taxon>
        <taxon>Pseudomonadati</taxon>
        <taxon>Pseudomonadota</taxon>
        <taxon>Gammaproteobacteria</taxon>
        <taxon>Pseudomonadales</taxon>
        <taxon>Marinobacteraceae</taxon>
        <taxon>Marinobacter</taxon>
    </lineage>
</organism>
<feature type="transmembrane region" description="Helical" evidence="1">
    <location>
        <begin position="61"/>
        <end position="79"/>
    </location>
</feature>
<keyword evidence="1" id="KW-0812">Transmembrane</keyword>
<dbReference type="Proteomes" id="UP000308488">
    <property type="component" value="Unassembled WGS sequence"/>
</dbReference>